<dbReference type="Pfam" id="PF00905">
    <property type="entry name" value="Transpeptidase"/>
    <property type="match status" value="1"/>
</dbReference>
<dbReference type="InterPro" id="IPR005311">
    <property type="entry name" value="PBP_dimer"/>
</dbReference>
<evidence type="ECO:0000256" key="1">
    <source>
        <dbReference type="ARBA" id="ARBA00004370"/>
    </source>
</evidence>
<keyword evidence="3" id="KW-1133">Transmembrane helix</keyword>
<feature type="domain" description="Penicillin-binding protein dimerisation" evidence="5">
    <location>
        <begin position="56"/>
        <end position="219"/>
    </location>
</feature>
<sequence length="593" mass="66055">MRKKRATNENFRLNILIGFFLSVSVVFVLRLFFIQVVGHEKYKALAQDQYWNLQDIPARRGNIMSRDGFVLATTQTHYLMYLEPQKIENKDKVIRYLSDALVKINAEREGEADILKSGFEKKIANLLDTTLQWVILEHNLTPYQKEDIESLNLVGVGFEEEPVRYYPEGTLASHVLGFVASNERGDKQGYEGIEGKLDADLKGKPGRIVEEKDAMGAPILVGGYTKVPPINGRDIVLTLDRSVQYIIEKHIKNGVEMYDAVSGSVIVMDPTNGEVIAMANYPTYDPANFTDEEKETTQSPHRKSLERKNLSISETYEPGSVMKPLTVSAAVDLKKVTPSTSYEDNGPVYYSGHKIDNWDGKHHGSMNIVQLLQKSNNIGAAWVGHLVGSENLSEYMSNFGLGNKGGIDLEGEDTGILRDYSSWTDIDLANIAFGQGISVTPLQMLDAFNTIANGGELFQPKVILEIRDEGKVLSIPPKNVRRVISKETSDTMVNMLIQAVEGGESKFFNLKDYKIAGKTGTAQIPVRGEYDPTKTNATFIGFLPETKKFSMIVRLDRPSTSPYAAETAVPLWMSITDELVKYYGIPPDNTIGN</sequence>
<reference evidence="6 7" key="1">
    <citation type="journal article" date="2015" name="Nature">
        <title>rRNA introns, odd ribosomes, and small enigmatic genomes across a large radiation of phyla.</title>
        <authorList>
            <person name="Brown C.T."/>
            <person name="Hug L.A."/>
            <person name="Thomas B.C."/>
            <person name="Sharon I."/>
            <person name="Castelle C.J."/>
            <person name="Singh A."/>
            <person name="Wilkins M.J."/>
            <person name="Williams K.H."/>
            <person name="Banfield J.F."/>
        </authorList>
    </citation>
    <scope>NUCLEOTIDE SEQUENCE [LARGE SCALE GENOMIC DNA]</scope>
</reference>
<dbReference type="EMBL" id="LCCA01000004">
    <property type="protein sequence ID" value="KKS22638.1"/>
    <property type="molecule type" value="Genomic_DNA"/>
</dbReference>
<dbReference type="GO" id="GO:0005886">
    <property type="term" value="C:plasma membrane"/>
    <property type="evidence" value="ECO:0007669"/>
    <property type="project" value="TreeGrafter"/>
</dbReference>
<accession>A0A0G1ABM5</accession>
<dbReference type="GO" id="GO:0016740">
    <property type="term" value="F:transferase activity"/>
    <property type="evidence" value="ECO:0007669"/>
    <property type="project" value="UniProtKB-KW"/>
</dbReference>
<feature type="transmembrane region" description="Helical" evidence="3">
    <location>
        <begin position="12"/>
        <end position="33"/>
    </location>
</feature>
<keyword evidence="6" id="KW-0808">Transferase</keyword>
<dbReference type="PANTHER" id="PTHR30627:SF1">
    <property type="entry name" value="PEPTIDOGLYCAN D,D-TRANSPEPTIDASE FTSI"/>
    <property type="match status" value="1"/>
</dbReference>
<keyword evidence="2 3" id="KW-0472">Membrane</keyword>
<dbReference type="PANTHER" id="PTHR30627">
    <property type="entry name" value="PEPTIDOGLYCAN D,D-TRANSPEPTIDASE"/>
    <property type="match status" value="1"/>
</dbReference>
<evidence type="ECO:0000256" key="2">
    <source>
        <dbReference type="ARBA" id="ARBA00023136"/>
    </source>
</evidence>
<dbReference type="Pfam" id="PF03717">
    <property type="entry name" value="PBP_dimer"/>
    <property type="match status" value="1"/>
</dbReference>
<name>A0A0G1ABM5_UNCKA</name>
<dbReference type="GO" id="GO:0071555">
    <property type="term" value="P:cell wall organization"/>
    <property type="evidence" value="ECO:0007669"/>
    <property type="project" value="TreeGrafter"/>
</dbReference>
<dbReference type="STRING" id="1619103.UU80_C0004G0028"/>
<comment type="caution">
    <text evidence="6">The sequence shown here is derived from an EMBL/GenBank/DDBJ whole genome shotgun (WGS) entry which is preliminary data.</text>
</comment>
<dbReference type="GO" id="GO:0008658">
    <property type="term" value="F:penicillin binding"/>
    <property type="evidence" value="ECO:0007669"/>
    <property type="project" value="InterPro"/>
</dbReference>
<dbReference type="PATRIC" id="fig|1619103.3.peg.158"/>
<evidence type="ECO:0000259" key="4">
    <source>
        <dbReference type="Pfam" id="PF00905"/>
    </source>
</evidence>
<dbReference type="Gene3D" id="3.30.450.330">
    <property type="match status" value="1"/>
</dbReference>
<dbReference type="InterPro" id="IPR050515">
    <property type="entry name" value="Beta-lactam/transpept"/>
</dbReference>
<evidence type="ECO:0000259" key="5">
    <source>
        <dbReference type="Pfam" id="PF03717"/>
    </source>
</evidence>
<dbReference type="Proteomes" id="UP000034920">
    <property type="component" value="Unassembled WGS sequence"/>
</dbReference>
<feature type="domain" description="Penicillin-binding protein transpeptidase" evidence="4">
    <location>
        <begin position="263"/>
        <end position="565"/>
    </location>
</feature>
<dbReference type="Gene3D" id="3.90.1310.10">
    <property type="entry name" value="Penicillin-binding protein 2a (Domain 2)"/>
    <property type="match status" value="1"/>
</dbReference>
<protein>
    <submittedName>
        <fullName evidence="6">Peptidoglycan glycosyltransferase</fullName>
    </submittedName>
</protein>
<dbReference type="SUPFAM" id="SSF56519">
    <property type="entry name" value="Penicillin binding protein dimerisation domain"/>
    <property type="match status" value="1"/>
</dbReference>
<evidence type="ECO:0000256" key="3">
    <source>
        <dbReference type="SAM" id="Phobius"/>
    </source>
</evidence>
<dbReference type="SUPFAM" id="SSF56601">
    <property type="entry name" value="beta-lactamase/transpeptidase-like"/>
    <property type="match status" value="1"/>
</dbReference>
<comment type="subcellular location">
    <subcellularLocation>
        <location evidence="1">Membrane</location>
    </subcellularLocation>
</comment>
<organism evidence="6 7">
    <name type="scientific">candidate division WWE3 bacterium GW2011_GWA1_41_8</name>
    <dbReference type="NCBI Taxonomy" id="1619103"/>
    <lineage>
        <taxon>Bacteria</taxon>
        <taxon>Katanobacteria</taxon>
    </lineage>
</organism>
<gene>
    <name evidence="6" type="ORF">UU80_C0004G0028</name>
</gene>
<dbReference type="Gene3D" id="3.40.710.10">
    <property type="entry name" value="DD-peptidase/beta-lactamase superfamily"/>
    <property type="match status" value="1"/>
</dbReference>
<dbReference type="AlphaFoldDB" id="A0A0G1ABM5"/>
<evidence type="ECO:0000313" key="6">
    <source>
        <dbReference type="EMBL" id="KKS22638.1"/>
    </source>
</evidence>
<dbReference type="InterPro" id="IPR036138">
    <property type="entry name" value="PBP_dimer_sf"/>
</dbReference>
<evidence type="ECO:0000313" key="7">
    <source>
        <dbReference type="Proteomes" id="UP000034920"/>
    </source>
</evidence>
<dbReference type="InterPro" id="IPR001460">
    <property type="entry name" value="PCN-bd_Tpept"/>
</dbReference>
<keyword evidence="3" id="KW-0812">Transmembrane</keyword>
<proteinExistence type="predicted"/>
<dbReference type="InterPro" id="IPR012338">
    <property type="entry name" value="Beta-lactam/transpept-like"/>
</dbReference>